<dbReference type="GO" id="GO:0008408">
    <property type="term" value="F:3'-5' exonuclease activity"/>
    <property type="evidence" value="ECO:0007669"/>
    <property type="project" value="InterPro"/>
</dbReference>
<comment type="caution">
    <text evidence="12">The sequence shown here is derived from an EMBL/GenBank/DDBJ whole genome shotgun (WGS) entry which is preliminary data.</text>
</comment>
<dbReference type="AlphaFoldDB" id="A0A1Y2CPW6"/>
<feature type="compositionally biased region" description="Polar residues" evidence="10">
    <location>
        <begin position="510"/>
        <end position="520"/>
    </location>
</feature>
<dbReference type="GO" id="GO:0006139">
    <property type="term" value="P:nucleobase-containing compound metabolic process"/>
    <property type="evidence" value="ECO:0007669"/>
    <property type="project" value="InterPro"/>
</dbReference>
<dbReference type="GO" id="GO:0003676">
    <property type="term" value="F:nucleic acid binding"/>
    <property type="evidence" value="ECO:0007669"/>
    <property type="project" value="InterPro"/>
</dbReference>
<dbReference type="EMBL" id="MCGO01000010">
    <property type="protein sequence ID" value="ORY48966.1"/>
    <property type="molecule type" value="Genomic_DNA"/>
</dbReference>
<dbReference type="InterPro" id="IPR036397">
    <property type="entry name" value="RNaseH_sf"/>
</dbReference>
<dbReference type="STRING" id="329046.A0A1Y2CPW6"/>
<keyword evidence="7" id="KW-0539">Nucleus</keyword>
<reference evidence="12 13" key="1">
    <citation type="submission" date="2016-07" db="EMBL/GenBank/DDBJ databases">
        <title>Pervasive Adenine N6-methylation of Active Genes in Fungi.</title>
        <authorList>
            <consortium name="DOE Joint Genome Institute"/>
            <person name="Mondo S.J."/>
            <person name="Dannebaum R.O."/>
            <person name="Kuo R.C."/>
            <person name="Labutti K."/>
            <person name="Haridas S."/>
            <person name="Kuo A."/>
            <person name="Salamov A."/>
            <person name="Ahrendt S.R."/>
            <person name="Lipzen A."/>
            <person name="Sullivan W."/>
            <person name="Andreopoulos W.B."/>
            <person name="Clum A."/>
            <person name="Lindquist E."/>
            <person name="Daum C."/>
            <person name="Ramamoorthy G.K."/>
            <person name="Gryganskyi A."/>
            <person name="Culley D."/>
            <person name="Magnuson J.K."/>
            <person name="James T.Y."/>
            <person name="O'Malley M.A."/>
            <person name="Stajich J.E."/>
            <person name="Spatafora J.W."/>
            <person name="Visel A."/>
            <person name="Grigoriev I.V."/>
        </authorList>
    </citation>
    <scope>NUCLEOTIDE SEQUENCE [LARGE SCALE GENOMIC DNA]</scope>
    <source>
        <strain evidence="12 13">JEL800</strain>
    </source>
</reference>
<accession>A0A1Y2CPW6</accession>
<dbReference type="Proteomes" id="UP000193642">
    <property type="component" value="Unassembled WGS sequence"/>
</dbReference>
<dbReference type="InterPro" id="IPR012337">
    <property type="entry name" value="RNaseH-like_sf"/>
</dbReference>
<dbReference type="InterPro" id="IPR002562">
    <property type="entry name" value="3'-5'_exonuclease_dom"/>
</dbReference>
<dbReference type="PANTHER" id="PTHR13620">
    <property type="entry name" value="3-5 EXONUCLEASE"/>
    <property type="match status" value="1"/>
</dbReference>
<keyword evidence="6" id="KW-0460">Magnesium</keyword>
<name>A0A1Y2CPW6_9FUNG</name>
<evidence type="ECO:0000313" key="13">
    <source>
        <dbReference type="Proteomes" id="UP000193642"/>
    </source>
</evidence>
<feature type="compositionally biased region" description="Low complexity" evidence="10">
    <location>
        <begin position="196"/>
        <end position="208"/>
    </location>
</feature>
<protein>
    <recommendedName>
        <fullName evidence="8">3'-5' exonuclease</fullName>
    </recommendedName>
    <alternativeName>
        <fullName evidence="9">Werner Syndrome-like exonuclease</fullName>
    </alternativeName>
</protein>
<organism evidence="12 13">
    <name type="scientific">Rhizoclosmatium globosum</name>
    <dbReference type="NCBI Taxonomy" id="329046"/>
    <lineage>
        <taxon>Eukaryota</taxon>
        <taxon>Fungi</taxon>
        <taxon>Fungi incertae sedis</taxon>
        <taxon>Chytridiomycota</taxon>
        <taxon>Chytridiomycota incertae sedis</taxon>
        <taxon>Chytridiomycetes</taxon>
        <taxon>Chytridiales</taxon>
        <taxon>Chytriomycetaceae</taxon>
        <taxon>Rhizoclosmatium</taxon>
    </lineage>
</organism>
<dbReference type="PANTHER" id="PTHR13620:SF109">
    <property type="entry name" value="3'-5' EXONUCLEASE"/>
    <property type="match status" value="1"/>
</dbReference>
<proteinExistence type="predicted"/>
<dbReference type="Gene3D" id="3.30.420.10">
    <property type="entry name" value="Ribonuclease H-like superfamily/Ribonuclease H"/>
    <property type="match status" value="1"/>
</dbReference>
<evidence type="ECO:0000256" key="4">
    <source>
        <dbReference type="ARBA" id="ARBA00022801"/>
    </source>
</evidence>
<evidence type="ECO:0000256" key="7">
    <source>
        <dbReference type="ARBA" id="ARBA00023242"/>
    </source>
</evidence>
<evidence type="ECO:0000256" key="8">
    <source>
        <dbReference type="ARBA" id="ARBA00040531"/>
    </source>
</evidence>
<dbReference type="SUPFAM" id="SSF53098">
    <property type="entry name" value="Ribonuclease H-like"/>
    <property type="match status" value="1"/>
</dbReference>
<evidence type="ECO:0000256" key="1">
    <source>
        <dbReference type="ARBA" id="ARBA00004123"/>
    </source>
</evidence>
<dbReference type="Pfam" id="PF01612">
    <property type="entry name" value="DNA_pol_A_exo1"/>
    <property type="match status" value="1"/>
</dbReference>
<evidence type="ECO:0000256" key="2">
    <source>
        <dbReference type="ARBA" id="ARBA00022722"/>
    </source>
</evidence>
<evidence type="ECO:0000256" key="3">
    <source>
        <dbReference type="ARBA" id="ARBA00022723"/>
    </source>
</evidence>
<keyword evidence="3" id="KW-0479">Metal-binding</keyword>
<gene>
    <name evidence="12" type="ORF">BCR33DRAFT_847658</name>
</gene>
<keyword evidence="13" id="KW-1185">Reference proteome</keyword>
<evidence type="ECO:0000256" key="5">
    <source>
        <dbReference type="ARBA" id="ARBA00022839"/>
    </source>
</evidence>
<keyword evidence="2" id="KW-0540">Nuclease</keyword>
<feature type="region of interest" description="Disordered" evidence="10">
    <location>
        <begin position="497"/>
        <end position="548"/>
    </location>
</feature>
<evidence type="ECO:0000313" key="12">
    <source>
        <dbReference type="EMBL" id="ORY48966.1"/>
    </source>
</evidence>
<dbReference type="InterPro" id="IPR051132">
    <property type="entry name" value="3-5_Exonuclease_domain"/>
</dbReference>
<dbReference type="GO" id="GO:0005634">
    <property type="term" value="C:nucleus"/>
    <property type="evidence" value="ECO:0007669"/>
    <property type="project" value="UniProtKB-SubCell"/>
</dbReference>
<feature type="domain" description="3'-5' exonuclease" evidence="11">
    <location>
        <begin position="268"/>
        <end position="455"/>
    </location>
</feature>
<dbReference type="GO" id="GO:0046872">
    <property type="term" value="F:metal ion binding"/>
    <property type="evidence" value="ECO:0007669"/>
    <property type="project" value="UniProtKB-KW"/>
</dbReference>
<keyword evidence="5" id="KW-0269">Exonuclease</keyword>
<feature type="region of interest" description="Disordered" evidence="10">
    <location>
        <begin position="193"/>
        <end position="231"/>
    </location>
</feature>
<evidence type="ECO:0000256" key="6">
    <source>
        <dbReference type="ARBA" id="ARBA00022842"/>
    </source>
</evidence>
<evidence type="ECO:0000259" key="11">
    <source>
        <dbReference type="Pfam" id="PF01612"/>
    </source>
</evidence>
<keyword evidence="4" id="KW-0378">Hydrolase</keyword>
<evidence type="ECO:0000256" key="10">
    <source>
        <dbReference type="SAM" id="MobiDB-lite"/>
    </source>
</evidence>
<dbReference type="OrthoDB" id="1920326at2759"/>
<comment type="subcellular location">
    <subcellularLocation>
        <location evidence="1">Nucleus</location>
    </subcellularLocation>
</comment>
<evidence type="ECO:0000256" key="9">
    <source>
        <dbReference type="ARBA" id="ARBA00042761"/>
    </source>
</evidence>
<sequence length="1018" mass="113233">MIHHSLCTRQLHHTSRSSGALSGLLTRVIPSWLKPNSKPETEPAPGSVADVRADLQTLSLRIDEHRASLAALQSSQRDTLGAVRAALKSTISAAERIQKAAPSDMSRFLLDERSNSADLVDFNALKEQFKYSQSLLKSLTKDITLLKAHVDSANTTNSKLWNCVEDLESSLFDLEIVKKRLKEAEKLEAQQKARLASTAQTPSSTASALPDVKPLRTAASKRKRKDNPVFNTPAEDLTDTIIASLASLKILPNPLVSTLNPNAHVFILNTKEAANNFISTVQQISARNNNILNVVGMDVEFWQTEPATIQLAFSAEVVVIFQIYGMCGVTGQPKEPRVNPNSFPRALAAFLESVHVRKTGVAIYSDCLKILTSLNVETKNLADPAKIATSMSVGSRSRSLASIYYSFVDPSTPFKSISKSATGFNWSAPELDTAAIEYAANDALASLLCYRAMVNEPNVATAPWEKNAKSQAAEYNAAEEERNWQEFQSVRDEYNLTAKSPKKLRPGSLPSLQPSESDMMNSFAEIPSDLSFSEAPETEKKPTTHRHKTTVTKIVPKAADENSDSPSSVKAEMIRKYTLQHHQPPFKPTKIQALPLELEQAMFRALLASGDLEKYIKDDKPLYLMAVLKHLVGGIWAATEKYLSPSLPPEKMEKIQAILAIKSPEARRLVAFEVTDMWFKKMYLIDFHRSGPTGVINRKLAIEAPKWEETAKVDMLVSGLEMLSPSTNPDTLYPTSQQQPSSMKSELIQVWNRTNPTSPIKSVVLPMTPEFEVALFKSVVASGDLHGYINQSSPESSCVYAFFLMKAIVNRWNDSEKYLPTSPSSDTLKLLNVKGGLFVKRALAIDAICGLLERGYLSTFTYIDNNIPSITIGSSWNEDALDILKEMGPVEDAEMPQMFLGSKKITDIWEEYDGLDGDKVQEWKLANFKFAADIRRFEILIVAFDRIFGKDEQKWNKFFDESAKWDMVWFVPDGVNASNVEARMKAIGGMDDGKRGNPMSLRRIYRIISRNKLAFDVQ</sequence>